<reference evidence="7 8" key="1">
    <citation type="submission" date="2017-10" db="EMBL/GenBank/DDBJ databases">
        <title>Complete genome sequence of Collinsella aerofaciens isolated from the gut of a healthy adult Indian.</title>
        <authorList>
            <person name="Bag S."/>
            <person name="Ghosh T.S."/>
            <person name="Das B."/>
        </authorList>
    </citation>
    <scope>NUCLEOTIDE SEQUENCE [LARGE SCALE GENOMIC DNA]</scope>
    <source>
        <strain evidence="8">indica</strain>
    </source>
</reference>
<dbReference type="SFLD" id="SFLDS00029">
    <property type="entry name" value="Radical_SAM"/>
    <property type="match status" value="1"/>
</dbReference>
<proteinExistence type="predicted"/>
<evidence type="ECO:0000256" key="1">
    <source>
        <dbReference type="ARBA" id="ARBA00022691"/>
    </source>
</evidence>
<dbReference type="PIRSF" id="PIRSF004869">
    <property type="entry name" value="PflX_prd"/>
    <property type="match status" value="1"/>
</dbReference>
<dbReference type="AlphaFoldDB" id="A0A2D1TWM3"/>
<feature type="binding site" evidence="5">
    <location>
        <position position="74"/>
    </location>
    <ligand>
        <name>[4Fe-4S] cluster</name>
        <dbReference type="ChEBI" id="CHEBI:49883"/>
        <note>4Fe-4S-S-AdoMet</note>
    </ligand>
</feature>
<dbReference type="GO" id="GO:0051536">
    <property type="term" value="F:iron-sulfur cluster binding"/>
    <property type="evidence" value="ECO:0007669"/>
    <property type="project" value="UniProtKB-KW"/>
</dbReference>
<evidence type="ECO:0000313" key="8">
    <source>
        <dbReference type="Proteomes" id="UP000225608"/>
    </source>
</evidence>
<evidence type="ECO:0000256" key="4">
    <source>
        <dbReference type="ARBA" id="ARBA00023014"/>
    </source>
</evidence>
<keyword evidence="3 5" id="KW-0408">Iron</keyword>
<evidence type="ECO:0000256" key="5">
    <source>
        <dbReference type="PIRSR" id="PIRSR004869-50"/>
    </source>
</evidence>
<dbReference type="RefSeq" id="WP_099431891.1">
    <property type="nucleotide sequence ID" value="NZ_CP024160.1"/>
</dbReference>
<dbReference type="SUPFAM" id="SSF102114">
    <property type="entry name" value="Radical SAM enzymes"/>
    <property type="match status" value="1"/>
</dbReference>
<keyword evidence="4 5" id="KW-0411">Iron-sulfur</keyword>
<organism evidence="7 8">
    <name type="scientific">Collinsella aerofaciens</name>
    <dbReference type="NCBI Taxonomy" id="74426"/>
    <lineage>
        <taxon>Bacteria</taxon>
        <taxon>Bacillati</taxon>
        <taxon>Actinomycetota</taxon>
        <taxon>Coriobacteriia</taxon>
        <taxon>Coriobacteriales</taxon>
        <taxon>Coriobacteriaceae</taxon>
        <taxon>Collinsella</taxon>
    </lineage>
</organism>
<feature type="binding site" evidence="5">
    <location>
        <position position="71"/>
    </location>
    <ligand>
        <name>[4Fe-4S] cluster</name>
        <dbReference type="ChEBI" id="CHEBI:49883"/>
        <note>4Fe-4S-S-AdoMet</note>
    </ligand>
</feature>
<dbReference type="InterPro" id="IPR016431">
    <property type="entry name" value="Pyrv-formate_lyase-activ_prd"/>
</dbReference>
<accession>A0A2D1TWM3</accession>
<keyword evidence="2 5" id="KW-0479">Metal-binding</keyword>
<dbReference type="InterPro" id="IPR058240">
    <property type="entry name" value="rSAM_sf"/>
</dbReference>
<feature type="domain" description="Radical SAM core" evidence="6">
    <location>
        <begin position="62"/>
        <end position="156"/>
    </location>
</feature>
<dbReference type="SFLD" id="SFLDG01099">
    <property type="entry name" value="Uncharacterised_Radical_SAM_Su"/>
    <property type="match status" value="1"/>
</dbReference>
<dbReference type="InterPro" id="IPR007197">
    <property type="entry name" value="rSAM"/>
</dbReference>
<keyword evidence="1 5" id="KW-0949">S-adenosyl-L-methionine</keyword>
<dbReference type="PANTHER" id="PTHR43075:SF1">
    <property type="entry name" value="FORMATE LYASE ACTIVATING ENZYME, PUTATIVE (AFU_ORTHOLOGUE AFUA_2G15630)-RELATED"/>
    <property type="match status" value="1"/>
</dbReference>
<dbReference type="Gene3D" id="3.20.20.70">
    <property type="entry name" value="Aldolase class I"/>
    <property type="match status" value="1"/>
</dbReference>
<evidence type="ECO:0000256" key="3">
    <source>
        <dbReference type="ARBA" id="ARBA00023004"/>
    </source>
</evidence>
<dbReference type="InterPro" id="IPR013785">
    <property type="entry name" value="Aldolase_TIM"/>
</dbReference>
<protein>
    <submittedName>
        <fullName evidence="7">Radical SAM protein</fullName>
    </submittedName>
</protein>
<feature type="binding site" evidence="5">
    <location>
        <position position="67"/>
    </location>
    <ligand>
        <name>[4Fe-4S] cluster</name>
        <dbReference type="ChEBI" id="CHEBI:49883"/>
        <note>4Fe-4S-S-AdoMet</note>
    </ligand>
</feature>
<evidence type="ECO:0000256" key="2">
    <source>
        <dbReference type="ARBA" id="ARBA00022723"/>
    </source>
</evidence>
<dbReference type="GO" id="GO:0046872">
    <property type="term" value="F:metal ion binding"/>
    <property type="evidence" value="ECO:0007669"/>
    <property type="project" value="UniProtKB-KW"/>
</dbReference>
<dbReference type="EMBL" id="CP024160">
    <property type="protein sequence ID" value="ATP53768.1"/>
    <property type="molecule type" value="Genomic_DNA"/>
</dbReference>
<dbReference type="GO" id="GO:0003824">
    <property type="term" value="F:catalytic activity"/>
    <property type="evidence" value="ECO:0007669"/>
    <property type="project" value="InterPro"/>
</dbReference>
<evidence type="ECO:0000259" key="6">
    <source>
        <dbReference type="Pfam" id="PF04055"/>
    </source>
</evidence>
<dbReference type="KEGG" id="caer:CSV91_04010"/>
<dbReference type="PANTHER" id="PTHR43075">
    <property type="entry name" value="FORMATE LYASE ACTIVATING ENZYME, PUTATIVE (AFU_ORTHOLOGUE AFUA_2G15630)-RELATED"/>
    <property type="match status" value="1"/>
</dbReference>
<dbReference type="Pfam" id="PF04055">
    <property type="entry name" value="Radical_SAM"/>
    <property type="match status" value="1"/>
</dbReference>
<dbReference type="Proteomes" id="UP000225608">
    <property type="component" value="Chromosome"/>
</dbReference>
<gene>
    <name evidence="7" type="ORF">CSV91_04010</name>
</gene>
<name>A0A2D1TWM3_9ACTN</name>
<sequence>MPTPLTELFSPACHLCPRRCGAVRDEGAHGVCGADDTLKVARAALHMWEEPPISGEAGSGTIFFSGCSLKCIYCQNHEISTGNFGLEISPERLVEIMLELQDQGANNINLVTATHYAHLLPAAIAAARERGLVIPIVYNTSGYERASAVAALGDLVDVWLTDFKYANAALAQSLSHIKDYPRVAVSGLAQMAREIERRGGELVDGDGLMKRGIIVRHLVLPGHADDSCRVLDLVWQTVGDVPISVMNQYTPNALMREQGGDLARAVTREEYEQVLDHADDLGFTTMFWQEGGAVDESFTPAFDTTGVLTSAQTS</sequence>
<evidence type="ECO:0000313" key="7">
    <source>
        <dbReference type="EMBL" id="ATP53768.1"/>
    </source>
</evidence>
<dbReference type="CDD" id="cd01335">
    <property type="entry name" value="Radical_SAM"/>
    <property type="match status" value="1"/>
</dbReference>
<dbReference type="InterPro" id="IPR040085">
    <property type="entry name" value="MJ0674-like"/>
</dbReference>
<comment type="cofactor">
    <cofactor evidence="5">
        <name>[4Fe-4S] cluster</name>
        <dbReference type="ChEBI" id="CHEBI:49883"/>
    </cofactor>
    <text evidence="5">Binds 1 [4Fe-4S] cluster. The cluster is coordinated with 3 cysteines and an exchangeable S-adenosyl-L-methionine.</text>
</comment>